<evidence type="ECO:0000313" key="2">
    <source>
        <dbReference type="Proteomes" id="UP000001307"/>
    </source>
</evidence>
<name>E4WUU1_OIKDI</name>
<dbReference type="Gene3D" id="3.90.1200.10">
    <property type="match status" value="1"/>
</dbReference>
<dbReference type="AlphaFoldDB" id="E4WUU1"/>
<reference evidence="1" key="1">
    <citation type="journal article" date="2010" name="Science">
        <title>Plasticity of animal genome architecture unmasked by rapid evolution of a pelagic tunicate.</title>
        <authorList>
            <person name="Denoeud F."/>
            <person name="Henriet S."/>
            <person name="Mungpakdee S."/>
            <person name="Aury J.M."/>
            <person name="Da Silva C."/>
            <person name="Brinkmann H."/>
            <person name="Mikhaleva J."/>
            <person name="Olsen L.C."/>
            <person name="Jubin C."/>
            <person name="Canestro C."/>
            <person name="Bouquet J.M."/>
            <person name="Danks G."/>
            <person name="Poulain J."/>
            <person name="Campsteijn C."/>
            <person name="Adamski M."/>
            <person name="Cross I."/>
            <person name="Yadetie F."/>
            <person name="Muffato M."/>
            <person name="Louis A."/>
            <person name="Butcher S."/>
            <person name="Tsagkogeorga G."/>
            <person name="Konrad A."/>
            <person name="Singh S."/>
            <person name="Jensen M.F."/>
            <person name="Cong E.H."/>
            <person name="Eikeseth-Otteraa H."/>
            <person name="Noel B."/>
            <person name="Anthouard V."/>
            <person name="Porcel B.M."/>
            <person name="Kachouri-Lafond R."/>
            <person name="Nishino A."/>
            <person name="Ugolini M."/>
            <person name="Chourrout P."/>
            <person name="Nishida H."/>
            <person name="Aasland R."/>
            <person name="Huzurbazar S."/>
            <person name="Westhof E."/>
            <person name="Delsuc F."/>
            <person name="Lehrach H."/>
            <person name="Reinhardt R."/>
            <person name="Weissenbach J."/>
            <person name="Roy S.W."/>
            <person name="Artiguenave F."/>
            <person name="Postlethwait J.H."/>
            <person name="Manak J.R."/>
            <person name="Thompson E.M."/>
            <person name="Jaillon O."/>
            <person name="Du Pasquier L."/>
            <person name="Boudinot P."/>
            <person name="Liberles D.A."/>
            <person name="Volff J.N."/>
            <person name="Philippe H."/>
            <person name="Lenhard B."/>
            <person name="Roest Crollius H."/>
            <person name="Wincker P."/>
            <person name="Chourrout D."/>
        </authorList>
    </citation>
    <scope>NUCLEOTIDE SEQUENCE [LARGE SCALE GENOMIC DNA]</scope>
</reference>
<keyword evidence="2" id="KW-1185">Reference proteome</keyword>
<protein>
    <submittedName>
        <fullName evidence="1">Uncharacterized protein</fullName>
    </submittedName>
</protein>
<gene>
    <name evidence="1" type="ORF">GSOID_T00009394001</name>
</gene>
<organism evidence="1">
    <name type="scientific">Oikopleura dioica</name>
    <name type="common">Tunicate</name>
    <dbReference type="NCBI Taxonomy" id="34765"/>
    <lineage>
        <taxon>Eukaryota</taxon>
        <taxon>Metazoa</taxon>
        <taxon>Chordata</taxon>
        <taxon>Tunicata</taxon>
        <taxon>Appendicularia</taxon>
        <taxon>Copelata</taxon>
        <taxon>Oikopleuridae</taxon>
        <taxon>Oikopleura</taxon>
    </lineage>
</organism>
<dbReference type="Proteomes" id="UP000001307">
    <property type="component" value="Unassembled WGS sequence"/>
</dbReference>
<dbReference type="InParanoid" id="E4WUU1"/>
<dbReference type="Gene3D" id="3.30.200.20">
    <property type="entry name" value="Phosphorylase Kinase, domain 1"/>
    <property type="match status" value="1"/>
</dbReference>
<dbReference type="EMBL" id="FN653017">
    <property type="protein sequence ID" value="CBY21622.1"/>
    <property type="molecule type" value="Genomic_DNA"/>
</dbReference>
<accession>E4WUU1</accession>
<proteinExistence type="predicted"/>
<sequence>MSILDIELNGIDDEEVAKVIREVRPNWNLDMLRSKCYSHSMTNTVSHFFINSREDEDSIVVRVNGEAAFLDRKKELVAFERLAKAGIADELLASFKNGTRSKIRTFCHLKLNRHYIKTINQFVSMIPDKYSDVQKEAARRTIQLPESAELKKLIKESTLALANQTHPTSRLPQ</sequence>
<evidence type="ECO:0000313" key="1">
    <source>
        <dbReference type="EMBL" id="CBY21622.1"/>
    </source>
</evidence>
<dbReference type="OrthoDB" id="10267235at2759"/>